<dbReference type="RefSeq" id="WP_054580457.1">
    <property type="nucleotide sequence ID" value="NZ_CP012808.1"/>
</dbReference>
<evidence type="ECO:0000256" key="6">
    <source>
        <dbReference type="ARBA" id="ARBA00022989"/>
    </source>
</evidence>
<evidence type="ECO:0000256" key="4">
    <source>
        <dbReference type="ARBA" id="ARBA00022692"/>
    </source>
</evidence>
<name>A0A0N9VTR1_9GAMM</name>
<dbReference type="GO" id="GO:0065002">
    <property type="term" value="P:intracellular protein transmembrane transport"/>
    <property type="evidence" value="ECO:0007669"/>
    <property type="project" value="UniProtKB-UniRule"/>
</dbReference>
<dbReference type="GO" id="GO:0009306">
    <property type="term" value="P:protein secretion"/>
    <property type="evidence" value="ECO:0007669"/>
    <property type="project" value="UniProtKB-UniRule"/>
</dbReference>
<dbReference type="KEGG" id="aei:AOY20_02790"/>
<evidence type="ECO:0000256" key="1">
    <source>
        <dbReference type="ARBA" id="ARBA00004370"/>
    </source>
</evidence>
<comment type="caution">
    <text evidence="9">Lacks conserved residue(s) required for the propagation of feature annotation.</text>
</comment>
<feature type="transmembrane region" description="Helical" evidence="9">
    <location>
        <begin position="63"/>
        <end position="83"/>
    </location>
</feature>
<dbReference type="InterPro" id="IPR038379">
    <property type="entry name" value="SecE_sf"/>
</dbReference>
<keyword evidence="5 9" id="KW-0653">Protein transport</keyword>
<comment type="similarity">
    <text evidence="9">Belongs to the SecE/SEC61-gamma family.</text>
</comment>
<dbReference type="PANTHER" id="PTHR33910">
    <property type="entry name" value="PROTEIN TRANSLOCASE SUBUNIT SECE"/>
    <property type="match status" value="1"/>
</dbReference>
<dbReference type="InterPro" id="IPR001901">
    <property type="entry name" value="Translocase_SecE/Sec61-g"/>
</dbReference>
<evidence type="ECO:0000256" key="3">
    <source>
        <dbReference type="ARBA" id="ARBA00022475"/>
    </source>
</evidence>
<dbReference type="EMBL" id="CP012808">
    <property type="protein sequence ID" value="ALH94554.1"/>
    <property type="molecule type" value="Genomic_DNA"/>
</dbReference>
<evidence type="ECO:0000256" key="9">
    <source>
        <dbReference type="HAMAP-Rule" id="MF_00422"/>
    </source>
</evidence>
<organism evidence="11 12">
    <name type="scientific">Acinetobacter equi</name>
    <dbReference type="NCBI Taxonomy" id="1324350"/>
    <lineage>
        <taxon>Bacteria</taxon>
        <taxon>Pseudomonadati</taxon>
        <taxon>Pseudomonadota</taxon>
        <taxon>Gammaproteobacteria</taxon>
        <taxon>Moraxellales</taxon>
        <taxon>Moraxellaceae</taxon>
        <taxon>Acinetobacter</taxon>
    </lineage>
</organism>
<feature type="compositionally biased region" description="Basic and acidic residues" evidence="10">
    <location>
        <begin position="1"/>
        <end position="11"/>
    </location>
</feature>
<dbReference type="OrthoDB" id="9806365at2"/>
<comment type="subcellular location">
    <subcellularLocation>
        <location evidence="1">Membrane</location>
    </subcellularLocation>
</comment>
<feature type="region of interest" description="Disordered" evidence="10">
    <location>
        <begin position="1"/>
        <end position="21"/>
    </location>
</feature>
<gene>
    <name evidence="9" type="primary">secE</name>
    <name evidence="11" type="ORF">AOY20_02790</name>
</gene>
<dbReference type="PRINTS" id="PR01650">
    <property type="entry name" value="SECETRNLCASE"/>
</dbReference>
<keyword evidence="3 9" id="KW-1003">Cell membrane</keyword>
<feature type="transmembrane region" description="Helical" evidence="9">
    <location>
        <begin position="33"/>
        <end position="51"/>
    </location>
</feature>
<dbReference type="GO" id="GO:0006605">
    <property type="term" value="P:protein targeting"/>
    <property type="evidence" value="ECO:0007669"/>
    <property type="project" value="UniProtKB-UniRule"/>
</dbReference>
<dbReference type="NCBIfam" id="TIGR00964">
    <property type="entry name" value="secE_bact"/>
    <property type="match status" value="1"/>
</dbReference>
<keyword evidence="2 9" id="KW-0813">Transport</keyword>
<dbReference type="GO" id="GO:0043952">
    <property type="term" value="P:protein transport by the Sec complex"/>
    <property type="evidence" value="ECO:0007669"/>
    <property type="project" value="UniProtKB-UniRule"/>
</dbReference>
<keyword evidence="4 9" id="KW-0812">Transmembrane</keyword>
<dbReference type="PANTHER" id="PTHR33910:SF1">
    <property type="entry name" value="PROTEIN TRANSLOCASE SUBUNIT SECE"/>
    <property type="match status" value="1"/>
</dbReference>
<proteinExistence type="inferred from homology"/>
<comment type="function">
    <text evidence="9">Essential subunit of the Sec protein translocation channel SecYEG. Clamps together the 2 halves of SecY. May contact the channel plug during translocation.</text>
</comment>
<sequence length="146" mass="16260">MSNDKSRDAKSDAPIPQRNNSAEVVNSGSPLDYIYWIIAIALLVGAMFTNQYLPAYWAPANDLWVRVGVILACIVVALGLLYATHQGKSFVRLLKDSRIELRRVTWPTKQETVSTSWQVLVVVVIASLVLWCFDSVLGWAIKLIIG</sequence>
<dbReference type="Proteomes" id="UP000064939">
    <property type="component" value="Chromosome"/>
</dbReference>
<dbReference type="PROSITE" id="PS01067">
    <property type="entry name" value="SECE_SEC61G"/>
    <property type="match status" value="1"/>
</dbReference>
<evidence type="ECO:0000313" key="12">
    <source>
        <dbReference type="Proteomes" id="UP000064939"/>
    </source>
</evidence>
<evidence type="ECO:0000256" key="10">
    <source>
        <dbReference type="SAM" id="MobiDB-lite"/>
    </source>
</evidence>
<evidence type="ECO:0000256" key="8">
    <source>
        <dbReference type="ARBA" id="ARBA00023136"/>
    </source>
</evidence>
<dbReference type="Pfam" id="PF00584">
    <property type="entry name" value="SecE"/>
    <property type="match status" value="1"/>
</dbReference>
<keyword evidence="7 9" id="KW-0811">Translocation</keyword>
<evidence type="ECO:0000256" key="2">
    <source>
        <dbReference type="ARBA" id="ARBA00022448"/>
    </source>
</evidence>
<comment type="subunit">
    <text evidence="9">Component of the Sec protein translocase complex. Heterotrimer consisting of SecY, SecE and SecG subunits. The heterotrimers can form oligomers, although 1 heterotrimer is thought to be able to translocate proteins. Interacts with the ribosome. Interacts with SecDF, and other proteins may be involved. Interacts with SecA.</text>
</comment>
<dbReference type="Gene3D" id="1.20.5.1030">
    <property type="entry name" value="Preprotein translocase secy subunit"/>
    <property type="match status" value="1"/>
</dbReference>
<dbReference type="GO" id="GO:0008320">
    <property type="term" value="F:protein transmembrane transporter activity"/>
    <property type="evidence" value="ECO:0007669"/>
    <property type="project" value="UniProtKB-UniRule"/>
</dbReference>
<reference evidence="11 12" key="1">
    <citation type="journal article" date="2015" name="Int. J. Syst. Evol. Microbiol.">
        <title>Acinetobacter equi sp. nov. isolated from horse faeces.</title>
        <authorList>
            <person name="Poppel M.T."/>
            <person name="Skiebe E."/>
            <person name="Laue M."/>
            <person name="Bergmann H."/>
            <person name="Ebersberger I."/>
            <person name="Garn T."/>
            <person name="Fruth A."/>
            <person name="Baumgardt S."/>
            <person name="Busse H.J."/>
            <person name="Wilharm G."/>
        </authorList>
    </citation>
    <scope>NUCLEOTIDE SEQUENCE [LARGE SCALE GENOMIC DNA]</scope>
    <source>
        <strain evidence="11 12">114</strain>
    </source>
</reference>
<keyword evidence="6 9" id="KW-1133">Transmembrane helix</keyword>
<protein>
    <recommendedName>
        <fullName evidence="9">Protein translocase subunit SecE</fullName>
    </recommendedName>
</protein>
<dbReference type="InterPro" id="IPR005807">
    <property type="entry name" value="SecE_bac"/>
</dbReference>
<accession>A0A0N9VTR1</accession>
<dbReference type="AlphaFoldDB" id="A0A0N9VTR1"/>
<feature type="transmembrane region" description="Helical" evidence="9">
    <location>
        <begin position="117"/>
        <end position="141"/>
    </location>
</feature>
<evidence type="ECO:0000256" key="5">
    <source>
        <dbReference type="ARBA" id="ARBA00022927"/>
    </source>
</evidence>
<dbReference type="NCBIfam" id="NF004373">
    <property type="entry name" value="PRK05740.1-3"/>
    <property type="match status" value="1"/>
</dbReference>
<dbReference type="HAMAP" id="MF_00422">
    <property type="entry name" value="SecE"/>
    <property type="match status" value="1"/>
</dbReference>
<evidence type="ECO:0000313" key="11">
    <source>
        <dbReference type="EMBL" id="ALH94554.1"/>
    </source>
</evidence>
<keyword evidence="8 9" id="KW-0472">Membrane</keyword>
<dbReference type="GO" id="GO:0005886">
    <property type="term" value="C:plasma membrane"/>
    <property type="evidence" value="ECO:0007669"/>
    <property type="project" value="UniProtKB-UniRule"/>
</dbReference>
<keyword evidence="12" id="KW-1185">Reference proteome</keyword>
<dbReference type="STRING" id="1324350.AOY20_02790"/>
<evidence type="ECO:0000256" key="7">
    <source>
        <dbReference type="ARBA" id="ARBA00023010"/>
    </source>
</evidence>